<dbReference type="Pfam" id="PF08279">
    <property type="entry name" value="HTH_11"/>
    <property type="match status" value="1"/>
</dbReference>
<dbReference type="InterPro" id="IPR028349">
    <property type="entry name" value="PafC-like"/>
</dbReference>
<evidence type="ECO:0000256" key="1">
    <source>
        <dbReference type="ARBA" id="ARBA00023015"/>
    </source>
</evidence>
<keyword evidence="5" id="KW-1185">Reference proteome</keyword>
<keyword evidence="2" id="KW-0804">Transcription</keyword>
<dbReference type="EMBL" id="JBHSFW010000012">
    <property type="protein sequence ID" value="MFC4619821.1"/>
    <property type="molecule type" value="Genomic_DNA"/>
</dbReference>
<dbReference type="InterPro" id="IPR051534">
    <property type="entry name" value="CBASS_pafABC_assoc_protein"/>
</dbReference>
<dbReference type="InterPro" id="IPR013196">
    <property type="entry name" value="HTH_11"/>
</dbReference>
<protein>
    <submittedName>
        <fullName evidence="4">Helix-turn-helix transcriptional regulator</fullName>
    </submittedName>
</protein>
<evidence type="ECO:0000313" key="4">
    <source>
        <dbReference type="EMBL" id="MFC4619821.1"/>
    </source>
</evidence>
<sequence>MRGDRLISILLLLQNHGKMTAKALAEKLEVTERTIYRDMEALSSSGIPVYAERGVNGGWSLLEDYRTTLTGLKASEIRALFVLPSEQLLEDLGLIRTSEEARHKLIASLPSIYREQAKEVWHRIHIDTTAWRSRKEKMTSFEVLKNAIWMENKLNIRYQRVDGHTYERIVGPLGLVAKGSRWYFIAVKDNGEIRNYRASRILSAEPVNESFQWPVNFNLAQYWRTSTKAFIENLPNYEVKVEVAPSVLPRLTFTDRFVRHVQREPKSRGDWIPVKLAFDTEEEALNHILGFADQIRVIEPAALHDKLLKMAEAVVKLYQEGSSQLN</sequence>
<reference evidence="5" key="1">
    <citation type="journal article" date="2019" name="Int. J. Syst. Evol. Microbiol.">
        <title>The Global Catalogue of Microorganisms (GCM) 10K type strain sequencing project: providing services to taxonomists for standard genome sequencing and annotation.</title>
        <authorList>
            <consortium name="The Broad Institute Genomics Platform"/>
            <consortium name="The Broad Institute Genome Sequencing Center for Infectious Disease"/>
            <person name="Wu L."/>
            <person name="Ma J."/>
        </authorList>
    </citation>
    <scope>NUCLEOTIDE SEQUENCE [LARGE SCALE GENOMIC DNA]</scope>
    <source>
        <strain evidence="5">CGMCC 1.16306</strain>
    </source>
</reference>
<dbReference type="InterPro" id="IPR026881">
    <property type="entry name" value="WYL_dom"/>
</dbReference>
<dbReference type="PROSITE" id="PS51000">
    <property type="entry name" value="HTH_DEOR_2"/>
    <property type="match status" value="1"/>
</dbReference>
<organism evidence="4 5">
    <name type="scientific">Camelliibacillus cellulosilyticus</name>
    <dbReference type="NCBI Taxonomy" id="2174486"/>
    <lineage>
        <taxon>Bacteria</taxon>
        <taxon>Bacillati</taxon>
        <taxon>Bacillota</taxon>
        <taxon>Bacilli</taxon>
        <taxon>Bacillales</taxon>
        <taxon>Sporolactobacillaceae</taxon>
        <taxon>Camelliibacillus</taxon>
    </lineage>
</organism>
<dbReference type="InterPro" id="IPR036390">
    <property type="entry name" value="WH_DNA-bd_sf"/>
</dbReference>
<dbReference type="PIRSF" id="PIRSF016838">
    <property type="entry name" value="PafC"/>
    <property type="match status" value="1"/>
</dbReference>
<keyword evidence="1" id="KW-0805">Transcription regulation</keyword>
<evidence type="ECO:0000259" key="3">
    <source>
        <dbReference type="PROSITE" id="PS51000"/>
    </source>
</evidence>
<dbReference type="Pfam" id="PF25583">
    <property type="entry name" value="WCX"/>
    <property type="match status" value="1"/>
</dbReference>
<dbReference type="PROSITE" id="PS52050">
    <property type="entry name" value="WYL"/>
    <property type="match status" value="1"/>
</dbReference>
<dbReference type="Gene3D" id="1.10.10.10">
    <property type="entry name" value="Winged helix-like DNA-binding domain superfamily/Winged helix DNA-binding domain"/>
    <property type="match status" value="1"/>
</dbReference>
<gene>
    <name evidence="4" type="ORF">ACFO4N_14000</name>
</gene>
<dbReference type="RefSeq" id="WP_376846942.1">
    <property type="nucleotide sequence ID" value="NZ_JBHSFW010000012.1"/>
</dbReference>
<proteinExistence type="predicted"/>
<dbReference type="PANTHER" id="PTHR34580">
    <property type="match status" value="1"/>
</dbReference>
<dbReference type="InterPro" id="IPR036388">
    <property type="entry name" value="WH-like_DNA-bd_sf"/>
</dbReference>
<feature type="domain" description="HTH deoR-type" evidence="3">
    <location>
        <begin position="2"/>
        <end position="57"/>
    </location>
</feature>
<comment type="caution">
    <text evidence="4">The sequence shown here is derived from an EMBL/GenBank/DDBJ whole genome shotgun (WGS) entry which is preliminary data.</text>
</comment>
<evidence type="ECO:0000256" key="2">
    <source>
        <dbReference type="ARBA" id="ARBA00023163"/>
    </source>
</evidence>
<dbReference type="InterPro" id="IPR001034">
    <property type="entry name" value="DeoR_HTH"/>
</dbReference>
<evidence type="ECO:0000313" key="5">
    <source>
        <dbReference type="Proteomes" id="UP001596022"/>
    </source>
</evidence>
<dbReference type="Proteomes" id="UP001596022">
    <property type="component" value="Unassembled WGS sequence"/>
</dbReference>
<dbReference type="SUPFAM" id="SSF46785">
    <property type="entry name" value="Winged helix' DNA-binding domain"/>
    <property type="match status" value="1"/>
</dbReference>
<dbReference type="Pfam" id="PF13280">
    <property type="entry name" value="WYL"/>
    <property type="match status" value="1"/>
</dbReference>
<name>A0ABV9GRA2_9BACL</name>
<accession>A0ABV9GRA2</accession>
<dbReference type="PANTHER" id="PTHR34580:SF1">
    <property type="entry name" value="PROTEIN PAFC"/>
    <property type="match status" value="1"/>
</dbReference>
<dbReference type="InterPro" id="IPR057727">
    <property type="entry name" value="WCX_dom"/>
</dbReference>